<feature type="compositionally biased region" description="Polar residues" evidence="4">
    <location>
        <begin position="518"/>
        <end position="550"/>
    </location>
</feature>
<dbReference type="InterPro" id="IPR019814">
    <property type="entry name" value="Translation_initiation_fac_3_N"/>
</dbReference>
<dbReference type="Pfam" id="PF00707">
    <property type="entry name" value="IF3_C"/>
    <property type="match status" value="1"/>
</dbReference>
<reference evidence="7" key="1">
    <citation type="submission" date="2022-07" db="EMBL/GenBank/DDBJ databases">
        <authorList>
            <person name="Macas J."/>
            <person name="Novak P."/>
            <person name="Neumann P."/>
        </authorList>
    </citation>
    <scope>NUCLEOTIDE SEQUENCE</scope>
</reference>
<feature type="domain" description="Translation initiation factor 3 C-terminal" evidence="5">
    <location>
        <begin position="166"/>
        <end position="243"/>
    </location>
</feature>
<dbReference type="InterPro" id="IPR001288">
    <property type="entry name" value="Translation_initiation_fac_3"/>
</dbReference>
<dbReference type="GO" id="GO:0043022">
    <property type="term" value="F:ribosome binding"/>
    <property type="evidence" value="ECO:0007669"/>
    <property type="project" value="TreeGrafter"/>
</dbReference>
<feature type="compositionally biased region" description="Acidic residues" evidence="4">
    <location>
        <begin position="275"/>
        <end position="303"/>
    </location>
</feature>
<dbReference type="GO" id="GO:0003743">
    <property type="term" value="F:translation initiation factor activity"/>
    <property type="evidence" value="ECO:0007669"/>
    <property type="project" value="UniProtKB-KW"/>
</dbReference>
<evidence type="ECO:0000313" key="7">
    <source>
        <dbReference type="EMBL" id="CAH9106885.1"/>
    </source>
</evidence>
<dbReference type="GO" id="GO:0032790">
    <property type="term" value="P:ribosome disassembly"/>
    <property type="evidence" value="ECO:0007669"/>
    <property type="project" value="TreeGrafter"/>
</dbReference>
<dbReference type="AlphaFoldDB" id="A0AAV0DSZ3"/>
<keyword evidence="2" id="KW-0396">Initiation factor</keyword>
<keyword evidence="3" id="KW-0648">Protein biosynthesis</keyword>
<dbReference type="PANTHER" id="PTHR10938">
    <property type="entry name" value="TRANSLATION INITIATION FACTOR IF-3"/>
    <property type="match status" value="1"/>
</dbReference>
<dbReference type="PANTHER" id="PTHR10938:SF4">
    <property type="entry name" value="TRANSLATION INITIATION FACTOR IF3-1, MITOCHONDRIAL"/>
    <property type="match status" value="1"/>
</dbReference>
<dbReference type="Proteomes" id="UP001152523">
    <property type="component" value="Unassembled WGS sequence"/>
</dbReference>
<dbReference type="NCBIfam" id="TIGR00168">
    <property type="entry name" value="infC"/>
    <property type="match status" value="1"/>
</dbReference>
<dbReference type="GO" id="GO:0005737">
    <property type="term" value="C:cytoplasm"/>
    <property type="evidence" value="ECO:0007669"/>
    <property type="project" value="UniProtKB-ARBA"/>
</dbReference>
<dbReference type="SUPFAM" id="SSF55200">
    <property type="entry name" value="Translation initiation factor IF3, C-terminal domain"/>
    <property type="match status" value="1"/>
</dbReference>
<feature type="compositionally biased region" description="Basic and acidic residues" evidence="4">
    <location>
        <begin position="321"/>
        <end position="332"/>
    </location>
</feature>
<feature type="region of interest" description="Disordered" evidence="4">
    <location>
        <begin position="275"/>
        <end position="585"/>
    </location>
</feature>
<dbReference type="Gene3D" id="3.30.110.10">
    <property type="entry name" value="Translation initiation factor 3 (IF-3), C-terminal domain"/>
    <property type="match status" value="1"/>
</dbReference>
<dbReference type="InterPro" id="IPR019815">
    <property type="entry name" value="Translation_initiation_fac_3_C"/>
</dbReference>
<comment type="similarity">
    <text evidence="1">Belongs to the IF-3 family.</text>
</comment>
<evidence type="ECO:0000256" key="1">
    <source>
        <dbReference type="ARBA" id="ARBA00005439"/>
    </source>
</evidence>
<proteinExistence type="inferred from homology"/>
<dbReference type="FunFam" id="3.10.20.80:FF:000005">
    <property type="entry name" value="Predicted protein"/>
    <property type="match status" value="1"/>
</dbReference>
<gene>
    <name evidence="7" type="ORF">CEPIT_LOCUS17740</name>
</gene>
<sequence>MAFWSRFKESQIRVLSNGLKRFHLQTHNHGQLQHGGTLTHAICLTNSPSLTNRANRGEILNSARFFAAPVQAHQKEEKDKDGCRLNEKITAPFVRLVTDEGHTVVSRFEALDRAKHCNLDLVEVDRAADPPVCKIMDYHKETYVKHVKDKEKAKKKSDLTLKKGGCKEVRFHCKTEQKDLKTKADTIKRMMDKGYRVKCMAVGSGSENEKLGEVLAHFSSLIEDVGLIESGPHVEKKQAYIVVRHAKFGPLKKGSQKKTAASKVGLALSAIDDDQECGVEDTEAVGDEDGSITEDLTDEDVEDTFDRRAFDEGRTAINQPVERENNRYRRESPPPPLPVTASSSPAAERENRYKRESPPPPPPVTASLSPAAERENRYRREPPPPPVTTSSSPAVENRYRREPPPPPVTASSSPAVENRYRREPPPPPPPPVTASSSPAVENRYQRETTPPPVTASSSPAVENRYRRETTPPPPPSWRAAPSVVGENRTNYNRREPPPLPPPAPQFKMNPSLHPPPRSSSDSNFLNTNNRSSPSGGTHSRSPPSDYSTFNIPKAENAPAEGNVAGVYNRYKKENRGSSARYSTDP</sequence>
<accession>A0AAV0DSZ3</accession>
<keyword evidence="8" id="KW-1185">Reference proteome</keyword>
<feature type="compositionally biased region" description="Basic and acidic residues" evidence="4">
    <location>
        <begin position="304"/>
        <end position="314"/>
    </location>
</feature>
<dbReference type="Pfam" id="PF05198">
    <property type="entry name" value="IF3_N"/>
    <property type="match status" value="1"/>
</dbReference>
<evidence type="ECO:0000256" key="3">
    <source>
        <dbReference type="ARBA" id="ARBA00022917"/>
    </source>
</evidence>
<feature type="compositionally biased region" description="Basic and acidic residues" evidence="4">
    <location>
        <begin position="372"/>
        <end position="382"/>
    </location>
</feature>
<dbReference type="InterPro" id="IPR036787">
    <property type="entry name" value="T_IF-3_N_sf"/>
</dbReference>
<evidence type="ECO:0000259" key="6">
    <source>
        <dbReference type="Pfam" id="PF05198"/>
    </source>
</evidence>
<name>A0AAV0DSZ3_9ASTE</name>
<evidence type="ECO:0000256" key="4">
    <source>
        <dbReference type="SAM" id="MobiDB-lite"/>
    </source>
</evidence>
<feature type="compositionally biased region" description="Basic and acidic residues" evidence="4">
    <location>
        <begin position="347"/>
        <end position="357"/>
    </location>
</feature>
<dbReference type="Gene3D" id="3.10.20.80">
    <property type="entry name" value="Translation initiation factor 3 (IF-3), N-terminal domain"/>
    <property type="match status" value="1"/>
</dbReference>
<evidence type="ECO:0008006" key="9">
    <source>
        <dbReference type="Google" id="ProtNLM"/>
    </source>
</evidence>
<dbReference type="InterPro" id="IPR036788">
    <property type="entry name" value="T_IF-3_C_sf"/>
</dbReference>
<organism evidence="7 8">
    <name type="scientific">Cuscuta epithymum</name>
    <dbReference type="NCBI Taxonomy" id="186058"/>
    <lineage>
        <taxon>Eukaryota</taxon>
        <taxon>Viridiplantae</taxon>
        <taxon>Streptophyta</taxon>
        <taxon>Embryophyta</taxon>
        <taxon>Tracheophyta</taxon>
        <taxon>Spermatophyta</taxon>
        <taxon>Magnoliopsida</taxon>
        <taxon>eudicotyledons</taxon>
        <taxon>Gunneridae</taxon>
        <taxon>Pentapetalae</taxon>
        <taxon>asterids</taxon>
        <taxon>lamiids</taxon>
        <taxon>Solanales</taxon>
        <taxon>Convolvulaceae</taxon>
        <taxon>Cuscuteae</taxon>
        <taxon>Cuscuta</taxon>
        <taxon>Cuscuta subgen. Cuscuta</taxon>
    </lineage>
</organism>
<evidence type="ECO:0000313" key="8">
    <source>
        <dbReference type="Proteomes" id="UP001152523"/>
    </source>
</evidence>
<dbReference type="EMBL" id="CAMAPF010000141">
    <property type="protein sequence ID" value="CAH9106885.1"/>
    <property type="molecule type" value="Genomic_DNA"/>
</dbReference>
<evidence type="ECO:0000259" key="5">
    <source>
        <dbReference type="Pfam" id="PF00707"/>
    </source>
</evidence>
<dbReference type="SUPFAM" id="SSF54364">
    <property type="entry name" value="Translation initiation factor IF3, N-terminal domain"/>
    <property type="match status" value="1"/>
</dbReference>
<feature type="domain" description="Translation initiation factor 3 N-terminal" evidence="6">
    <location>
        <begin position="85"/>
        <end position="152"/>
    </location>
</feature>
<protein>
    <recommendedName>
        <fullName evidence="9">Translation initiation factor 3 N-terminal domain-containing protein</fullName>
    </recommendedName>
</protein>
<comment type="caution">
    <text evidence="7">The sequence shown here is derived from an EMBL/GenBank/DDBJ whole genome shotgun (WGS) entry which is preliminary data.</text>
</comment>
<dbReference type="FunFam" id="3.30.110.10:FF:000005">
    <property type="entry name" value="Translation initiation factor 3 (IF-3) family protein"/>
    <property type="match status" value="1"/>
</dbReference>
<evidence type="ECO:0000256" key="2">
    <source>
        <dbReference type="ARBA" id="ARBA00022540"/>
    </source>
</evidence>
<feature type="compositionally biased region" description="Polar residues" evidence="4">
    <location>
        <begin position="576"/>
        <end position="585"/>
    </location>
</feature>